<reference evidence="1" key="1">
    <citation type="journal article" date="2021" name="Environ. Microbiol.">
        <title>New insights into the diversity and evolution of the archaeal mobilome from three complete genomes of Saccharolobus shibatae.</title>
        <authorList>
            <person name="Medvedeva S."/>
            <person name="Brandt D."/>
            <person name="Cvirkaite-Krupovic V."/>
            <person name="Liu Y."/>
            <person name="Severinov K."/>
            <person name="Ishino S."/>
            <person name="Ishino Y."/>
            <person name="Prangishvili D."/>
            <person name="Kalinowski J."/>
            <person name="Krupovic M."/>
        </authorList>
    </citation>
    <scope>NUCLEOTIDE SEQUENCE</scope>
    <source>
        <strain evidence="1">B12</strain>
    </source>
</reference>
<name>A0A8F5BNV6_SACSH</name>
<evidence type="ECO:0000313" key="1">
    <source>
        <dbReference type="EMBL" id="QXJ28745.1"/>
    </source>
</evidence>
<dbReference type="OrthoDB" id="41005at2157"/>
<dbReference type="EMBL" id="CP077717">
    <property type="protein sequence ID" value="QXJ28745.1"/>
    <property type="molecule type" value="Genomic_DNA"/>
</dbReference>
<evidence type="ECO:0008006" key="3">
    <source>
        <dbReference type="Google" id="ProtNLM"/>
    </source>
</evidence>
<protein>
    <recommendedName>
        <fullName evidence="3">Protein kinase domain-containing protein</fullName>
    </recommendedName>
</protein>
<evidence type="ECO:0000313" key="2">
    <source>
        <dbReference type="Proteomes" id="UP000694018"/>
    </source>
</evidence>
<dbReference type="Proteomes" id="UP000694018">
    <property type="component" value="Chromosome"/>
</dbReference>
<dbReference type="AlphaFoldDB" id="A0A8F5BNV6"/>
<gene>
    <name evidence="1" type="ORF">J5U23_01614</name>
</gene>
<dbReference type="RefSeq" id="WP_218265808.1">
    <property type="nucleotide sequence ID" value="NZ_CP077717.1"/>
</dbReference>
<organism evidence="1 2">
    <name type="scientific">Saccharolobus shibatae (strain ATCC 51178 / DSM 5389 / JCM 8931 / NBRC 15437 / B12)</name>
    <name type="common">Sulfolobus shibatae</name>
    <dbReference type="NCBI Taxonomy" id="523848"/>
    <lineage>
        <taxon>Archaea</taxon>
        <taxon>Thermoproteota</taxon>
        <taxon>Thermoprotei</taxon>
        <taxon>Sulfolobales</taxon>
        <taxon>Sulfolobaceae</taxon>
        <taxon>Saccharolobus</taxon>
    </lineage>
</organism>
<dbReference type="GeneID" id="65563175"/>
<accession>A0A8F5BNV6</accession>
<proteinExistence type="predicted"/>
<dbReference type="KEGG" id="sshi:J5U23_01614"/>
<sequence length="69" mass="7674">MKVKLGDLGSARKKGSNFTQATFEHCPIDQVKAMLKTPDYEQVGAQPSMDIYALGARAYRMLTRKLVTP</sequence>